<dbReference type="OrthoDB" id="9805537at2"/>
<evidence type="ECO:0000256" key="8">
    <source>
        <dbReference type="ARBA" id="ARBA00023014"/>
    </source>
</evidence>
<sequence>MQSLRELYKIGYGPSSSHTIAPGRAAKMFIDKHPTIKSFRVTLYGSLAATGVGHGTDKVIETVIKPLDVEIIWKPEIELPLHPNGLLFEAIEGDKVIDAWEVYSVGGGDLRDNTGLLNDASQVYELTTMNDILAWCIEEGRSFWEYVEFCEGKEIWSFLEDVWEVMKDSIARGLEEEGVLPGTLRIARKAGSYYIRSKTTTGSTGNIGLIFAAALAVAEENAASGKVVTAPTCGASGVVPSVLYFLKVDQEYSDKRIIRGLATAGLIGNIVKTNGSISGAEVGCQGELGTACAMAAGAAAQIMGGTPKQVEYAAEMGFEHNLGLTCDPVDGYVQIPCIERNAFISQKARECAVYSLFSDGSHKVSFDQVVETMMQTGKDLQSKYRETSLGGLARIVRPVIKKG</sequence>
<keyword evidence="4 11" id="KW-0312">Gluconeogenesis</keyword>
<evidence type="ECO:0000256" key="10">
    <source>
        <dbReference type="ARBA" id="ARBA00049406"/>
    </source>
</evidence>
<feature type="domain" description="Serine dehydratase-like alpha subunit" evidence="12">
    <location>
        <begin position="151"/>
        <end position="393"/>
    </location>
</feature>
<accession>A0A4Q1JMY8</accession>
<evidence type="ECO:0000256" key="6">
    <source>
        <dbReference type="ARBA" id="ARBA00022723"/>
    </source>
</evidence>
<evidence type="ECO:0000259" key="13">
    <source>
        <dbReference type="Pfam" id="PF03315"/>
    </source>
</evidence>
<dbReference type="NCBIfam" id="TIGR00720">
    <property type="entry name" value="sda_mono"/>
    <property type="match status" value="1"/>
</dbReference>
<dbReference type="GO" id="GO:0051539">
    <property type="term" value="F:4 iron, 4 sulfur cluster binding"/>
    <property type="evidence" value="ECO:0007669"/>
    <property type="project" value="UniProtKB-UniRule"/>
</dbReference>
<feature type="domain" description="Serine dehydratase beta chain" evidence="13">
    <location>
        <begin position="3"/>
        <end position="60"/>
    </location>
</feature>
<dbReference type="GO" id="GO:0046872">
    <property type="term" value="F:metal ion binding"/>
    <property type="evidence" value="ECO:0007669"/>
    <property type="project" value="UniProtKB-KW"/>
</dbReference>
<dbReference type="InterPro" id="IPR051318">
    <property type="entry name" value="Fe-S_L-Ser"/>
</dbReference>
<comment type="pathway">
    <text evidence="2">Carbohydrate biosynthesis; gluconeogenesis.</text>
</comment>
<keyword evidence="7 11" id="KW-0408">Iron</keyword>
<dbReference type="InterPro" id="IPR005131">
    <property type="entry name" value="Ser_deHydtase_bsu"/>
</dbReference>
<gene>
    <name evidence="14" type="ORF">EO244_06610</name>
</gene>
<dbReference type="GO" id="GO:0006094">
    <property type="term" value="P:gluconeogenesis"/>
    <property type="evidence" value="ECO:0007669"/>
    <property type="project" value="UniProtKB-KW"/>
</dbReference>
<dbReference type="InterPro" id="IPR004644">
    <property type="entry name" value="Fe-S_L-Ser_mono"/>
</dbReference>
<dbReference type="AlphaFoldDB" id="A0A4Q1JMY8"/>
<dbReference type="Gene3D" id="3.30.1330.90">
    <property type="entry name" value="D-3-phosphoglycerate dehydrogenase, domain 3"/>
    <property type="match status" value="1"/>
</dbReference>
<dbReference type="InterPro" id="IPR005130">
    <property type="entry name" value="Ser_deHydtase-like_asu"/>
</dbReference>
<dbReference type="SUPFAM" id="SSF143548">
    <property type="entry name" value="Serine metabolism enzymes domain"/>
    <property type="match status" value="1"/>
</dbReference>
<keyword evidence="9 11" id="KW-0456">Lyase</keyword>
<name>A0A4Q1JMY8_9BACT</name>
<evidence type="ECO:0000256" key="7">
    <source>
        <dbReference type="ARBA" id="ARBA00023004"/>
    </source>
</evidence>
<dbReference type="PANTHER" id="PTHR30182:SF1">
    <property type="entry name" value="L-SERINE DEHYDRATASE 1"/>
    <property type="match status" value="1"/>
</dbReference>
<comment type="similarity">
    <text evidence="3 11">Belongs to the iron-sulfur dependent L-serine dehydratase family.</text>
</comment>
<protein>
    <recommendedName>
        <fullName evidence="11">L-serine dehydratase</fullName>
        <ecNumber evidence="11">4.3.1.17</ecNumber>
    </recommendedName>
</protein>
<evidence type="ECO:0000256" key="11">
    <source>
        <dbReference type="RuleBase" id="RU366059"/>
    </source>
</evidence>
<evidence type="ECO:0000256" key="5">
    <source>
        <dbReference type="ARBA" id="ARBA00022485"/>
    </source>
</evidence>
<evidence type="ECO:0000313" key="15">
    <source>
        <dbReference type="Proteomes" id="UP000289703"/>
    </source>
</evidence>
<evidence type="ECO:0000256" key="3">
    <source>
        <dbReference type="ARBA" id="ARBA00008636"/>
    </source>
</evidence>
<evidence type="ECO:0000259" key="12">
    <source>
        <dbReference type="Pfam" id="PF03313"/>
    </source>
</evidence>
<dbReference type="Pfam" id="PF03313">
    <property type="entry name" value="SDH_alpha"/>
    <property type="match status" value="1"/>
</dbReference>
<keyword evidence="5 11" id="KW-0004">4Fe-4S</keyword>
<dbReference type="EC" id="4.3.1.17" evidence="11"/>
<proteinExistence type="inferred from homology"/>
<evidence type="ECO:0000256" key="4">
    <source>
        <dbReference type="ARBA" id="ARBA00022432"/>
    </source>
</evidence>
<comment type="caution">
    <text evidence="14">The sequence shown here is derived from an EMBL/GenBank/DDBJ whole genome shotgun (WGS) entry which is preliminary data.</text>
</comment>
<dbReference type="GO" id="GO:0003941">
    <property type="term" value="F:L-serine ammonia-lyase activity"/>
    <property type="evidence" value="ECO:0007669"/>
    <property type="project" value="UniProtKB-UniRule"/>
</dbReference>
<keyword evidence="6 11" id="KW-0479">Metal-binding</keyword>
<dbReference type="RefSeq" id="WP_129253862.1">
    <property type="nucleotide sequence ID" value="NZ_SAXA01000004.1"/>
</dbReference>
<reference evidence="14 15" key="1">
    <citation type="submission" date="2019-01" db="EMBL/GenBank/DDBJ databases">
        <title>Ancylomarina salipaludis sp. nov., isolated from a salt marsh.</title>
        <authorList>
            <person name="Yoon J.-H."/>
        </authorList>
    </citation>
    <scope>NUCLEOTIDE SEQUENCE [LARGE SCALE GENOMIC DNA]</scope>
    <source>
        <strain evidence="14 15">SHSM-M15</strain>
    </source>
</reference>
<evidence type="ECO:0000256" key="1">
    <source>
        <dbReference type="ARBA" id="ARBA00001966"/>
    </source>
</evidence>
<keyword evidence="15" id="KW-1185">Reference proteome</keyword>
<dbReference type="PANTHER" id="PTHR30182">
    <property type="entry name" value="L-SERINE DEHYDRATASE"/>
    <property type="match status" value="1"/>
</dbReference>
<dbReference type="EMBL" id="SAXA01000004">
    <property type="protein sequence ID" value="RXQ95968.1"/>
    <property type="molecule type" value="Genomic_DNA"/>
</dbReference>
<dbReference type="InterPro" id="IPR029009">
    <property type="entry name" value="ASB_dom_sf"/>
</dbReference>
<keyword evidence="8 11" id="KW-0411">Iron-sulfur</keyword>
<dbReference type="Proteomes" id="UP000289703">
    <property type="component" value="Unassembled WGS sequence"/>
</dbReference>
<evidence type="ECO:0000313" key="14">
    <source>
        <dbReference type="EMBL" id="RXQ95968.1"/>
    </source>
</evidence>
<evidence type="ECO:0000256" key="9">
    <source>
        <dbReference type="ARBA" id="ARBA00023239"/>
    </source>
</evidence>
<organism evidence="14 15">
    <name type="scientific">Ancylomarina salipaludis</name>
    <dbReference type="NCBI Taxonomy" id="2501299"/>
    <lineage>
        <taxon>Bacteria</taxon>
        <taxon>Pseudomonadati</taxon>
        <taxon>Bacteroidota</taxon>
        <taxon>Bacteroidia</taxon>
        <taxon>Marinilabiliales</taxon>
        <taxon>Marinifilaceae</taxon>
        <taxon>Ancylomarina</taxon>
    </lineage>
</organism>
<dbReference type="Pfam" id="PF03315">
    <property type="entry name" value="SDH_beta"/>
    <property type="match status" value="1"/>
</dbReference>
<evidence type="ECO:0000256" key="2">
    <source>
        <dbReference type="ARBA" id="ARBA00004742"/>
    </source>
</evidence>
<comment type="catalytic activity">
    <reaction evidence="10 11">
        <text>L-serine = pyruvate + NH4(+)</text>
        <dbReference type="Rhea" id="RHEA:19169"/>
        <dbReference type="ChEBI" id="CHEBI:15361"/>
        <dbReference type="ChEBI" id="CHEBI:28938"/>
        <dbReference type="ChEBI" id="CHEBI:33384"/>
        <dbReference type="EC" id="4.3.1.17"/>
    </reaction>
</comment>
<comment type="cofactor">
    <cofactor evidence="1 11">
        <name>[4Fe-4S] cluster</name>
        <dbReference type="ChEBI" id="CHEBI:49883"/>
    </cofactor>
</comment>